<comment type="caution">
    <text evidence="4">The sequence shown here is derived from an EMBL/GenBank/DDBJ whole genome shotgun (WGS) entry which is preliminary data.</text>
</comment>
<dbReference type="SMART" id="SM00382">
    <property type="entry name" value="AAA"/>
    <property type="match status" value="1"/>
</dbReference>
<accession>A0ABS6DRF1</accession>
<dbReference type="EMBL" id="JAHMHH010000001">
    <property type="protein sequence ID" value="MBU4692351.1"/>
    <property type="molecule type" value="Genomic_DNA"/>
</dbReference>
<dbReference type="Pfam" id="PF16193">
    <property type="entry name" value="AAA_assoc_2"/>
    <property type="match status" value="1"/>
</dbReference>
<dbReference type="Proteomes" id="UP000718793">
    <property type="component" value="Unassembled WGS sequence"/>
</dbReference>
<dbReference type="InterPro" id="IPR003593">
    <property type="entry name" value="AAA+_ATPase"/>
</dbReference>
<evidence type="ECO:0000313" key="5">
    <source>
        <dbReference type="Proteomes" id="UP000718793"/>
    </source>
</evidence>
<proteinExistence type="predicted"/>
<feature type="domain" description="AAA+ ATPase" evidence="3">
    <location>
        <begin position="33"/>
        <end position="142"/>
    </location>
</feature>
<dbReference type="RefSeq" id="WP_216488826.1">
    <property type="nucleotide sequence ID" value="NZ_JAHMHH010000001.1"/>
</dbReference>
<dbReference type="InterPro" id="IPR032423">
    <property type="entry name" value="AAA_assoc_2"/>
</dbReference>
<dbReference type="InterPro" id="IPR051314">
    <property type="entry name" value="AAA_ATPase_RarA/MGS1/WRNIP1"/>
</dbReference>
<dbReference type="PANTHER" id="PTHR13779:SF7">
    <property type="entry name" value="ATPASE WRNIP1"/>
    <property type="match status" value="1"/>
</dbReference>
<name>A0ABS6DRF1_9MOLU</name>
<gene>
    <name evidence="4" type="ORF">KQ875_01920</name>
</gene>
<dbReference type="CDD" id="cd00009">
    <property type="entry name" value="AAA"/>
    <property type="match status" value="1"/>
</dbReference>
<keyword evidence="1" id="KW-0547">Nucleotide-binding</keyword>
<evidence type="ECO:0000313" key="4">
    <source>
        <dbReference type="EMBL" id="MBU4692351.1"/>
    </source>
</evidence>
<dbReference type="Pfam" id="PF12002">
    <property type="entry name" value="MgsA_C"/>
    <property type="match status" value="1"/>
</dbReference>
<reference evidence="4" key="1">
    <citation type="submission" date="2021-06" db="EMBL/GenBank/DDBJ databases">
        <title>Novel Mycoplasma species detected in California sea lions (Zalophus californianus) from the USA.</title>
        <authorList>
            <person name="Volokhov D.V."/>
            <person name="Furtak V.A."/>
            <person name="Zagorodnyaya T.A."/>
        </authorList>
    </citation>
    <scope>NUCLEOTIDE SEQUENCE [LARGE SCALE GENOMIC DNA]</scope>
    <source>
        <strain evidence="4">CSL 5346</strain>
    </source>
</reference>
<protein>
    <submittedName>
        <fullName evidence="4">Replication-associated recombination protein A</fullName>
    </submittedName>
</protein>
<dbReference type="Pfam" id="PF05496">
    <property type="entry name" value="RuvB_N"/>
    <property type="match status" value="1"/>
</dbReference>
<dbReference type="InterPro" id="IPR008824">
    <property type="entry name" value="RuvB-like_N"/>
</dbReference>
<evidence type="ECO:0000259" key="3">
    <source>
        <dbReference type="SMART" id="SM00382"/>
    </source>
</evidence>
<dbReference type="InterPro" id="IPR021886">
    <property type="entry name" value="MgsA_C"/>
</dbReference>
<keyword evidence="5" id="KW-1185">Reference proteome</keyword>
<evidence type="ECO:0000256" key="1">
    <source>
        <dbReference type="ARBA" id="ARBA00022741"/>
    </source>
</evidence>
<organism evidence="4 5">
    <name type="scientific">Mycoplasma zalophi</name>
    <dbReference type="NCBI Taxonomy" id="191287"/>
    <lineage>
        <taxon>Bacteria</taxon>
        <taxon>Bacillati</taxon>
        <taxon>Mycoplasmatota</taxon>
        <taxon>Mollicutes</taxon>
        <taxon>Mycoplasmataceae</taxon>
        <taxon>Mycoplasma</taxon>
    </lineage>
</organism>
<sequence>MNLATLLRPKKIDDLLLDKELKELFNKIIEYKDFRSLIFYGSPGTGKTTLAFILANELSLNSNFDYFNAATDNKNKLIELIEKNKIIIIDEIHRLNKDKQDILLPYVENDLITIYATTTENPFFKINPALRSRTNIFELKKPTIENMSNYLEYLNNKFKLINIKDKKIYDFLAASSAADFRIAINNLDLLNKLYSDQDIDLEKIKKILPSVNLIIDKDGDEHYNLLSAFHKSLRGSDADAALYYGYLLFRAQQYDALFRRMLCASYEDIGLANPIVATQTLNAIESFERLGFAEGYLPIAFAILNIALSPKSNSTYLAFNNVKNFIENGNVYDVPVFLKDAHYKSAKKLNRGVDYKYPHDFKNSYYDISYLPQEITNTKFYSPKNQGYEEKIKIYWQHIKNKE</sequence>
<keyword evidence="2" id="KW-0067">ATP-binding</keyword>
<dbReference type="PANTHER" id="PTHR13779">
    <property type="entry name" value="WERNER HELICASE-INTERACTING PROTEIN 1 FAMILY MEMBER"/>
    <property type="match status" value="1"/>
</dbReference>
<evidence type="ECO:0000256" key="2">
    <source>
        <dbReference type="ARBA" id="ARBA00022840"/>
    </source>
</evidence>